<evidence type="ECO:0000313" key="4">
    <source>
        <dbReference type="EMBL" id="KUL40572.1"/>
    </source>
</evidence>
<keyword evidence="5" id="KW-1185">Reference proteome</keyword>
<dbReference type="OrthoDB" id="3297463at2"/>
<reference evidence="4 5" key="1">
    <citation type="submission" date="2015-10" db="EMBL/GenBank/DDBJ databases">
        <authorList>
            <person name="Gilbert D.G."/>
        </authorList>
    </citation>
    <scope>NUCLEOTIDE SEQUENCE [LARGE SCALE GENOMIC DNA]</scope>
    <source>
        <strain evidence="4 5">NRRL B-16712</strain>
    </source>
</reference>
<evidence type="ECO:0000256" key="2">
    <source>
        <dbReference type="SAM" id="Phobius"/>
    </source>
</evidence>
<name>A0A0X3V8J2_9ACTN</name>
<feature type="chain" id="PRO_5038991053" description="Cell wall anchor protein" evidence="3">
    <location>
        <begin position="35"/>
        <end position="343"/>
    </location>
</feature>
<evidence type="ECO:0000256" key="1">
    <source>
        <dbReference type="SAM" id="MobiDB-lite"/>
    </source>
</evidence>
<gene>
    <name evidence="4" type="ORF">ADL15_06160</name>
</gene>
<accession>A0A0X3V8J2</accession>
<evidence type="ECO:0000313" key="5">
    <source>
        <dbReference type="Proteomes" id="UP000053244"/>
    </source>
</evidence>
<feature type="compositionally biased region" description="Low complexity" evidence="1">
    <location>
        <begin position="150"/>
        <end position="209"/>
    </location>
</feature>
<keyword evidence="3" id="KW-0732">Signal</keyword>
<protein>
    <recommendedName>
        <fullName evidence="6">Cell wall anchor protein</fullName>
    </recommendedName>
</protein>
<evidence type="ECO:0008006" key="6">
    <source>
        <dbReference type="Google" id="ProtNLM"/>
    </source>
</evidence>
<dbReference type="NCBIfam" id="TIGR01167">
    <property type="entry name" value="LPXTG_anchor"/>
    <property type="match status" value="1"/>
</dbReference>
<organism evidence="4 5">
    <name type="scientific">Actinoplanes awajinensis subsp. mycoplanecinus</name>
    <dbReference type="NCBI Taxonomy" id="135947"/>
    <lineage>
        <taxon>Bacteria</taxon>
        <taxon>Bacillati</taxon>
        <taxon>Actinomycetota</taxon>
        <taxon>Actinomycetes</taxon>
        <taxon>Micromonosporales</taxon>
        <taxon>Micromonosporaceae</taxon>
        <taxon>Actinoplanes</taxon>
    </lineage>
</organism>
<keyword evidence="2" id="KW-1133">Transmembrane helix</keyword>
<feature type="region of interest" description="Disordered" evidence="1">
    <location>
        <begin position="128"/>
        <end position="219"/>
    </location>
</feature>
<keyword evidence="2" id="KW-0472">Membrane</keyword>
<evidence type="ECO:0000256" key="3">
    <source>
        <dbReference type="SAM" id="SignalP"/>
    </source>
</evidence>
<dbReference type="EMBL" id="LLZH01000025">
    <property type="protein sequence ID" value="KUL40572.1"/>
    <property type="molecule type" value="Genomic_DNA"/>
</dbReference>
<comment type="caution">
    <text evidence="4">The sequence shown here is derived from an EMBL/GenBank/DDBJ whole genome shotgun (WGS) entry which is preliminary data.</text>
</comment>
<keyword evidence="2" id="KW-0812">Transmembrane</keyword>
<proteinExistence type="predicted"/>
<feature type="signal peptide" evidence="3">
    <location>
        <begin position="1"/>
        <end position="34"/>
    </location>
</feature>
<dbReference type="Proteomes" id="UP000053244">
    <property type="component" value="Unassembled WGS sequence"/>
</dbReference>
<dbReference type="RefSeq" id="WP_067685635.1">
    <property type="nucleotide sequence ID" value="NZ_LLZH01000025.1"/>
</dbReference>
<sequence>MNLFKTPFRRTGTVVAGAALGLIGVMSTAMPALACYPKAGDTTTCLNTDGSWVVQWDVTTTDNAFGDGKVDSVEYTPNDGRTISFTGINAEDTLSHSTHLKATQTLTGEATEATLQVNGRWNKPNGGFYVGGFQKGPVSASKPTEKCDTPEPTESASTPSSPSPEPSESTVPSSPSPSVSESTVPSSPSPSTTGSTEPSAPVSPSSTTSLPAEDTPVTEPQFIYDTTCDTLTVGIEVPVDWKESVTVTFKPSVGDSKTVTAAPGETKTVDFKASKGLKVVATPKGYEDEVATITYKAPADCDDDELALTGANSSTIAGGAALALVLGAGLFYMARRRKIRFTA</sequence>
<feature type="transmembrane region" description="Helical" evidence="2">
    <location>
        <begin position="316"/>
        <end position="334"/>
    </location>
</feature>
<dbReference type="AlphaFoldDB" id="A0A0X3V8J2"/>